<keyword evidence="1" id="KW-1133">Transmembrane helix</keyword>
<gene>
    <name evidence="2" type="ORF">G3T37_06530</name>
</gene>
<keyword evidence="1" id="KW-0472">Membrane</keyword>
<keyword evidence="3" id="KW-1185">Reference proteome</keyword>
<dbReference type="RefSeq" id="WP_163472704.1">
    <property type="nucleotide sequence ID" value="NZ_JAAGWZ010000002.1"/>
</dbReference>
<name>A0A7C9PMJ2_9MICO</name>
<evidence type="ECO:0008006" key="4">
    <source>
        <dbReference type="Google" id="ProtNLM"/>
    </source>
</evidence>
<keyword evidence="1" id="KW-0812">Transmembrane</keyword>
<accession>A0A7C9PMJ2</accession>
<dbReference type="AlphaFoldDB" id="A0A7C9PMJ2"/>
<evidence type="ECO:0000313" key="3">
    <source>
        <dbReference type="Proteomes" id="UP000479756"/>
    </source>
</evidence>
<organism evidence="2 3">
    <name type="scientific">Galbitalea soli</name>
    <dbReference type="NCBI Taxonomy" id="1268042"/>
    <lineage>
        <taxon>Bacteria</taxon>
        <taxon>Bacillati</taxon>
        <taxon>Actinomycetota</taxon>
        <taxon>Actinomycetes</taxon>
        <taxon>Micrococcales</taxon>
        <taxon>Microbacteriaceae</taxon>
        <taxon>Galbitalea</taxon>
    </lineage>
</organism>
<dbReference type="EMBL" id="JAAGWZ010000002">
    <property type="protein sequence ID" value="NEM91010.1"/>
    <property type="molecule type" value="Genomic_DNA"/>
</dbReference>
<protein>
    <recommendedName>
        <fullName evidence="4">DUF2537 domain-containing protein</fullName>
    </recommendedName>
</protein>
<proteinExistence type="predicted"/>
<comment type="caution">
    <text evidence="2">The sequence shown here is derived from an EMBL/GenBank/DDBJ whole genome shotgun (WGS) entry which is preliminary data.</text>
</comment>
<evidence type="ECO:0000256" key="1">
    <source>
        <dbReference type="SAM" id="Phobius"/>
    </source>
</evidence>
<feature type="transmembrane region" description="Helical" evidence="1">
    <location>
        <begin position="41"/>
        <end position="63"/>
    </location>
</feature>
<evidence type="ECO:0000313" key="2">
    <source>
        <dbReference type="EMBL" id="NEM91010.1"/>
    </source>
</evidence>
<sequence length="95" mass="9290">MIVASRAALGIAAFLLAVATVVVVGVGISLALDGQYLVSSLLAYAASIMSVASVIAGLAALALSRGRGWGVAAVVLGVLANPLVLTRVLGWASGS</sequence>
<dbReference type="Proteomes" id="UP000479756">
    <property type="component" value="Unassembled WGS sequence"/>
</dbReference>
<feature type="transmembrane region" description="Helical" evidence="1">
    <location>
        <begin position="70"/>
        <end position="92"/>
    </location>
</feature>
<reference evidence="2 3" key="1">
    <citation type="journal article" date="2014" name="Int. J. Syst. Evol. Microbiol.">
        <title>Description of Galbitalea soli gen. nov., sp. nov., and Frondihabitans sucicola sp. nov.</title>
        <authorList>
            <person name="Kim S.J."/>
            <person name="Lim J.M."/>
            <person name="Ahn J.H."/>
            <person name="Weon H.Y."/>
            <person name="Hamada M."/>
            <person name="Suzuki K."/>
            <person name="Ahn T.Y."/>
            <person name="Kwon S.W."/>
        </authorList>
    </citation>
    <scope>NUCLEOTIDE SEQUENCE [LARGE SCALE GENOMIC DNA]</scope>
    <source>
        <strain evidence="2 3">NBRC 108727</strain>
    </source>
</reference>